<dbReference type="SUPFAM" id="SSF56784">
    <property type="entry name" value="HAD-like"/>
    <property type="match status" value="1"/>
</dbReference>
<reference evidence="1" key="2">
    <citation type="journal article" date="2021" name="PeerJ">
        <title>Extensive microbial diversity within the chicken gut microbiome revealed by metagenomics and culture.</title>
        <authorList>
            <person name="Gilroy R."/>
            <person name="Ravi A."/>
            <person name="Getino M."/>
            <person name="Pursley I."/>
            <person name="Horton D.L."/>
            <person name="Alikhan N.F."/>
            <person name="Baker D."/>
            <person name="Gharbi K."/>
            <person name="Hall N."/>
            <person name="Watson M."/>
            <person name="Adriaenssens E.M."/>
            <person name="Foster-Nyarko E."/>
            <person name="Jarju S."/>
            <person name="Secka A."/>
            <person name="Antonio M."/>
            <person name="Oren A."/>
            <person name="Chaudhuri R.R."/>
            <person name="La Ragione R."/>
            <person name="Hildebrand F."/>
            <person name="Pallen M.J."/>
        </authorList>
    </citation>
    <scope>NUCLEOTIDE SEQUENCE</scope>
    <source>
        <strain evidence="1">ChiSjej3B21-11622</strain>
    </source>
</reference>
<dbReference type="PANTHER" id="PTHR43434:SF1">
    <property type="entry name" value="PHOSPHOGLYCOLATE PHOSPHATASE"/>
    <property type="match status" value="1"/>
</dbReference>
<comment type="caution">
    <text evidence="1">The sequence shown here is derived from an EMBL/GenBank/DDBJ whole genome shotgun (WGS) entry which is preliminary data.</text>
</comment>
<dbReference type="NCBIfam" id="TIGR01549">
    <property type="entry name" value="HAD-SF-IA-v1"/>
    <property type="match status" value="1"/>
</dbReference>
<accession>A0A9D0ZT02</accession>
<evidence type="ECO:0000313" key="1">
    <source>
        <dbReference type="EMBL" id="HIQ95199.1"/>
    </source>
</evidence>
<name>A0A9D0ZT02_9FIRM</name>
<dbReference type="PANTHER" id="PTHR43434">
    <property type="entry name" value="PHOSPHOGLYCOLATE PHOSPHATASE"/>
    <property type="match status" value="1"/>
</dbReference>
<protein>
    <submittedName>
        <fullName evidence="1">HAD family hydrolase</fullName>
    </submittedName>
</protein>
<dbReference type="NCBIfam" id="TIGR01509">
    <property type="entry name" value="HAD-SF-IA-v3"/>
    <property type="match status" value="1"/>
</dbReference>
<dbReference type="GO" id="GO:0008967">
    <property type="term" value="F:phosphoglycolate phosphatase activity"/>
    <property type="evidence" value="ECO:0007669"/>
    <property type="project" value="TreeGrafter"/>
</dbReference>
<evidence type="ECO:0000313" key="2">
    <source>
        <dbReference type="Proteomes" id="UP000886886"/>
    </source>
</evidence>
<proteinExistence type="predicted"/>
<dbReference type="InterPro" id="IPR036412">
    <property type="entry name" value="HAD-like_sf"/>
</dbReference>
<gene>
    <name evidence="1" type="ORF">IAB26_01415</name>
</gene>
<dbReference type="InterPro" id="IPR050155">
    <property type="entry name" value="HAD-like_hydrolase_sf"/>
</dbReference>
<dbReference type="GO" id="GO:0006281">
    <property type="term" value="P:DNA repair"/>
    <property type="evidence" value="ECO:0007669"/>
    <property type="project" value="TreeGrafter"/>
</dbReference>
<sequence length="223" mass="24904">MYRLCIFDLDGTLASTLESMAYSANLVLGELGLKKQPADAFRYFAGDGAMELSKRCLKAAGGDLESQLALFYKRYREEFARYCMYQVKPYPGIMKLLHSLKEHGIRVTVLSNKPHDQAVDVVESLFGKEMLDAVQGQTDAVPRKPSPIGAVRLMDRFHVSPEECLYIGDTATDMETGRNASIRTIGVLWGFRDREELTKSGASVLAEKPEEILEIALEENESL</sequence>
<dbReference type="Pfam" id="PF13419">
    <property type="entry name" value="HAD_2"/>
    <property type="match status" value="1"/>
</dbReference>
<dbReference type="SFLD" id="SFLDG01135">
    <property type="entry name" value="C1.5.6:_HAD__Beta-PGM__Phospha"/>
    <property type="match status" value="1"/>
</dbReference>
<organism evidence="1 2">
    <name type="scientific">Candidatus Limivivens merdigallinarum</name>
    <dbReference type="NCBI Taxonomy" id="2840859"/>
    <lineage>
        <taxon>Bacteria</taxon>
        <taxon>Bacillati</taxon>
        <taxon>Bacillota</taxon>
        <taxon>Clostridia</taxon>
        <taxon>Lachnospirales</taxon>
        <taxon>Lachnospiraceae</taxon>
        <taxon>Lachnospiraceae incertae sedis</taxon>
        <taxon>Candidatus Limivivens</taxon>
    </lineage>
</organism>
<dbReference type="SFLD" id="SFLDS00003">
    <property type="entry name" value="Haloacid_Dehalogenase"/>
    <property type="match status" value="1"/>
</dbReference>
<dbReference type="EMBL" id="DVFT01000019">
    <property type="protein sequence ID" value="HIQ95199.1"/>
    <property type="molecule type" value="Genomic_DNA"/>
</dbReference>
<reference evidence="1" key="1">
    <citation type="submission" date="2020-10" db="EMBL/GenBank/DDBJ databases">
        <authorList>
            <person name="Gilroy R."/>
        </authorList>
    </citation>
    <scope>NUCLEOTIDE SEQUENCE</scope>
    <source>
        <strain evidence="1">ChiSjej3B21-11622</strain>
    </source>
</reference>
<dbReference type="InterPro" id="IPR041492">
    <property type="entry name" value="HAD_2"/>
</dbReference>
<dbReference type="PRINTS" id="PR00413">
    <property type="entry name" value="HADHALOGNASE"/>
</dbReference>
<dbReference type="SFLD" id="SFLDG01129">
    <property type="entry name" value="C1.5:_HAD__Beta-PGM__Phosphata"/>
    <property type="match status" value="1"/>
</dbReference>
<dbReference type="AlphaFoldDB" id="A0A9D0ZT02"/>
<dbReference type="InterPro" id="IPR023198">
    <property type="entry name" value="PGP-like_dom2"/>
</dbReference>
<dbReference type="InterPro" id="IPR006439">
    <property type="entry name" value="HAD-SF_hydro_IA"/>
</dbReference>
<dbReference type="Proteomes" id="UP000886886">
    <property type="component" value="Unassembled WGS sequence"/>
</dbReference>
<dbReference type="Gene3D" id="3.40.50.1000">
    <property type="entry name" value="HAD superfamily/HAD-like"/>
    <property type="match status" value="1"/>
</dbReference>
<keyword evidence="1" id="KW-0378">Hydrolase</keyword>
<dbReference type="Gene3D" id="1.10.150.240">
    <property type="entry name" value="Putative phosphatase, domain 2"/>
    <property type="match status" value="1"/>
</dbReference>
<dbReference type="InterPro" id="IPR023214">
    <property type="entry name" value="HAD_sf"/>
</dbReference>